<dbReference type="GO" id="GO:0005524">
    <property type="term" value="F:ATP binding"/>
    <property type="evidence" value="ECO:0007669"/>
    <property type="project" value="UniProtKB-KW"/>
</dbReference>
<dbReference type="CDD" id="cd01673">
    <property type="entry name" value="dNK"/>
    <property type="match status" value="1"/>
</dbReference>
<gene>
    <name evidence="15" type="ORF">SAMN04487990_12247</name>
</gene>
<dbReference type="EMBL" id="FNQK01000022">
    <property type="protein sequence ID" value="SEA64871.1"/>
    <property type="molecule type" value="Genomic_DNA"/>
</dbReference>
<comment type="pathway">
    <text evidence="1">Cofactor biosynthesis; tetrahydrofolate biosynthesis; 2-amino-4-hydroxy-6-hydroxymethyl-7,8-dihydropteridine diphosphate from 7,8-dihydroneopterin triphosphate: step 4/4.</text>
</comment>
<sequence length="376" mass="43757">MLQSQKKIYLSIGSNKGDKLKNLQNAVDAIYKTIGVVKTISKVFETPALGFEGDVFYNACLLVETTLKPNKVLQELLQIETNLGRVRTKSGVYESRVIDLDILFIEDAVIDTKALQVPHPELQNRRFVLEPLASIAGSVMHPVFQKEVSALLDECPDSSQLESINIWLKNPSKRHQFSKYNYIAIEGNIGAGKTSLSTMISKDYNAKLILERFADNPFLPKFYKDAQRYAFTLEMSFLADRYQQITDDLSQLDLFKDFIVSDYDIYKSLIFSKITLPEEEFKLYRKLFYLMYKDIAKPELYVYLYQNTERLKENIKKRGRKYEQNIADDYLEKINSGYLEFLKNQTELNVKIIDISDRDFIKNREDYLFILDEICE</sequence>
<dbReference type="EC" id="2.7.6.3" evidence="3"/>
<dbReference type="AlphaFoldDB" id="A0A1H4CWT9"/>
<dbReference type="InterPro" id="IPR031314">
    <property type="entry name" value="DNK_dom"/>
</dbReference>
<accession>A0A1H4CWT9</accession>
<dbReference type="STRING" id="283786.SAMN04487990_12247"/>
<dbReference type="SUPFAM" id="SSF55083">
    <property type="entry name" value="6-hydroxymethyl-7,8-dihydropterin pyrophosphokinase, HPPK"/>
    <property type="match status" value="1"/>
</dbReference>
<dbReference type="Proteomes" id="UP000198846">
    <property type="component" value="Unassembled WGS sequence"/>
</dbReference>
<evidence type="ECO:0000256" key="3">
    <source>
        <dbReference type="ARBA" id="ARBA00013253"/>
    </source>
</evidence>
<protein>
    <recommendedName>
        <fullName evidence="4">2-amino-4-hydroxy-6-hydroxymethyldihydropteridine pyrophosphokinase</fullName>
        <ecNumber evidence="3">2.7.6.3</ecNumber>
    </recommendedName>
    <alternativeName>
        <fullName evidence="11">6-hydroxymethyl-7,8-dihydropterin pyrophosphokinase</fullName>
    </alternativeName>
    <alternativeName>
        <fullName evidence="12">7,8-dihydro-6-hydroxymethylpterin-pyrophosphokinase</fullName>
    </alternativeName>
</protein>
<keyword evidence="6" id="KW-0547">Nucleotide-binding</keyword>
<dbReference type="PANTHER" id="PTHR43071:SF1">
    <property type="entry name" value="2-AMINO-4-HYDROXY-6-HYDROXYMETHYLDIHYDROPTERIDINE PYROPHOSPHOKINASE"/>
    <property type="match status" value="1"/>
</dbReference>
<proteinExistence type="inferred from homology"/>
<dbReference type="Gene3D" id="3.40.50.300">
    <property type="entry name" value="P-loop containing nucleotide triphosphate hydrolases"/>
    <property type="match status" value="1"/>
</dbReference>
<feature type="domain" description="Deoxynucleoside kinase" evidence="14">
    <location>
        <begin position="183"/>
        <end position="374"/>
    </location>
</feature>
<dbReference type="Pfam" id="PF01288">
    <property type="entry name" value="HPPK"/>
    <property type="match status" value="1"/>
</dbReference>
<evidence type="ECO:0000256" key="1">
    <source>
        <dbReference type="ARBA" id="ARBA00005051"/>
    </source>
</evidence>
<evidence type="ECO:0000256" key="4">
    <source>
        <dbReference type="ARBA" id="ARBA00016218"/>
    </source>
</evidence>
<keyword evidence="5" id="KW-0808">Transferase</keyword>
<dbReference type="GO" id="GO:0003848">
    <property type="term" value="F:2-amino-4-hydroxy-6-hydroxymethyldihydropteridine diphosphokinase activity"/>
    <property type="evidence" value="ECO:0007669"/>
    <property type="project" value="UniProtKB-EC"/>
</dbReference>
<dbReference type="RefSeq" id="WP_092136400.1">
    <property type="nucleotide sequence ID" value="NZ_FNQK01000022.1"/>
</dbReference>
<organism evidence="15 16">
    <name type="scientific">Bizionia paragorgiae</name>
    <dbReference type="NCBI Taxonomy" id="283786"/>
    <lineage>
        <taxon>Bacteria</taxon>
        <taxon>Pseudomonadati</taxon>
        <taxon>Bacteroidota</taxon>
        <taxon>Flavobacteriia</taxon>
        <taxon>Flavobacteriales</taxon>
        <taxon>Flavobacteriaceae</taxon>
        <taxon>Bizionia</taxon>
    </lineage>
</organism>
<comment type="similarity">
    <text evidence="2">Belongs to the HPPK family.</text>
</comment>
<feature type="domain" description="7,8-dihydro-6-hydroxymethylpterin-pyrophosphokinase" evidence="13">
    <location>
        <begin position="9"/>
        <end position="136"/>
    </location>
</feature>
<dbReference type="InterPro" id="IPR027417">
    <property type="entry name" value="P-loop_NTPase"/>
</dbReference>
<evidence type="ECO:0000256" key="11">
    <source>
        <dbReference type="ARBA" id="ARBA00029766"/>
    </source>
</evidence>
<dbReference type="SUPFAM" id="SSF52540">
    <property type="entry name" value="P-loop containing nucleoside triphosphate hydrolases"/>
    <property type="match status" value="1"/>
</dbReference>
<name>A0A1H4CWT9_BIZPA</name>
<evidence type="ECO:0000259" key="14">
    <source>
        <dbReference type="Pfam" id="PF01712"/>
    </source>
</evidence>
<dbReference type="GO" id="GO:0016301">
    <property type="term" value="F:kinase activity"/>
    <property type="evidence" value="ECO:0007669"/>
    <property type="project" value="UniProtKB-KW"/>
</dbReference>
<evidence type="ECO:0000313" key="15">
    <source>
        <dbReference type="EMBL" id="SEA64871.1"/>
    </source>
</evidence>
<dbReference type="InterPro" id="IPR035907">
    <property type="entry name" value="Hppk_sf"/>
</dbReference>
<comment type="function">
    <text evidence="10">Catalyzes the transfer of pyrophosphate from adenosine triphosphate (ATP) to 6-hydroxymethyl-7,8-dihydropterin, an enzymatic step in folate biosynthesis pathway.</text>
</comment>
<dbReference type="InterPro" id="IPR000550">
    <property type="entry name" value="Hppk"/>
</dbReference>
<evidence type="ECO:0000256" key="7">
    <source>
        <dbReference type="ARBA" id="ARBA00022777"/>
    </source>
</evidence>
<evidence type="ECO:0000256" key="10">
    <source>
        <dbReference type="ARBA" id="ARBA00029409"/>
    </source>
</evidence>
<evidence type="ECO:0000313" key="16">
    <source>
        <dbReference type="Proteomes" id="UP000198846"/>
    </source>
</evidence>
<dbReference type="Pfam" id="PF01712">
    <property type="entry name" value="dNK"/>
    <property type="match status" value="1"/>
</dbReference>
<evidence type="ECO:0000256" key="9">
    <source>
        <dbReference type="ARBA" id="ARBA00022909"/>
    </source>
</evidence>
<keyword evidence="9" id="KW-0289">Folate biosynthesis</keyword>
<evidence type="ECO:0000256" key="8">
    <source>
        <dbReference type="ARBA" id="ARBA00022840"/>
    </source>
</evidence>
<dbReference type="GO" id="GO:0046656">
    <property type="term" value="P:folic acid biosynthetic process"/>
    <property type="evidence" value="ECO:0007669"/>
    <property type="project" value="UniProtKB-KW"/>
</dbReference>
<keyword evidence="16" id="KW-1185">Reference proteome</keyword>
<evidence type="ECO:0000256" key="5">
    <source>
        <dbReference type="ARBA" id="ARBA00022679"/>
    </source>
</evidence>
<evidence type="ECO:0000256" key="2">
    <source>
        <dbReference type="ARBA" id="ARBA00005810"/>
    </source>
</evidence>
<dbReference type="PANTHER" id="PTHR43071">
    <property type="entry name" value="2-AMINO-4-HYDROXY-6-HYDROXYMETHYLDIHYDROPTERIDINE PYROPHOSPHOKINASE"/>
    <property type="match status" value="1"/>
</dbReference>
<keyword evidence="8" id="KW-0067">ATP-binding</keyword>
<dbReference type="UniPathway" id="UPA00077">
    <property type="reaction ID" value="UER00155"/>
</dbReference>
<keyword evidence="7 15" id="KW-0418">Kinase</keyword>
<reference evidence="15 16" key="1">
    <citation type="submission" date="2016-10" db="EMBL/GenBank/DDBJ databases">
        <authorList>
            <person name="de Groot N.N."/>
        </authorList>
    </citation>
    <scope>NUCLEOTIDE SEQUENCE [LARGE SCALE GENOMIC DNA]</scope>
    <source>
        <strain evidence="15 16">DSM 23842</strain>
    </source>
</reference>
<evidence type="ECO:0000256" key="12">
    <source>
        <dbReference type="ARBA" id="ARBA00033413"/>
    </source>
</evidence>
<dbReference type="CDD" id="cd00483">
    <property type="entry name" value="HPPK"/>
    <property type="match status" value="1"/>
</dbReference>
<dbReference type="Gene3D" id="3.30.70.560">
    <property type="entry name" value="7,8-Dihydro-6-hydroxymethylpterin-pyrophosphokinase HPPK"/>
    <property type="match status" value="1"/>
</dbReference>
<dbReference type="GO" id="GO:0046654">
    <property type="term" value="P:tetrahydrofolate biosynthetic process"/>
    <property type="evidence" value="ECO:0007669"/>
    <property type="project" value="UniProtKB-UniPathway"/>
</dbReference>
<dbReference type="OrthoDB" id="9776634at2"/>
<evidence type="ECO:0000259" key="13">
    <source>
        <dbReference type="Pfam" id="PF01288"/>
    </source>
</evidence>
<dbReference type="NCBIfam" id="TIGR01498">
    <property type="entry name" value="folK"/>
    <property type="match status" value="1"/>
</dbReference>
<evidence type="ECO:0000256" key="6">
    <source>
        <dbReference type="ARBA" id="ARBA00022741"/>
    </source>
</evidence>